<proteinExistence type="inferred from homology"/>
<comment type="caution">
    <text evidence="3">The sequence shown here is derived from an EMBL/GenBank/DDBJ whole genome shotgun (WGS) entry which is preliminary data.</text>
</comment>
<sequence>MNAADGNAADGNAVDGRAADGNVADGNAVVGSAADAGAHGGPLVVGVDGSEPSLRAADWAADESALRGVPLRVVYACLWDRYEGAALALDIGRPTEPPLPREVVGAAAERARARHPGLRVTTDVVFEEPGSALIRAARSASALVVGSRGRSGVAGMVLGSVSLTVAAHADCPVIVLRGSHDNQATPPVHGLVVVGVGEDERESSAVRFAAEEARRRGVPLEAVRAWRCPVHEPGGHPLTAGVPTRQYEERAGQVLEAALGDLPADVEVRRRTVEGHARRALVDASHRADLLVVGARRREGHLGLQLGRTAHAVLHHSACPVAIVPHRGHDAR</sequence>
<dbReference type="InterPro" id="IPR014729">
    <property type="entry name" value="Rossmann-like_a/b/a_fold"/>
</dbReference>
<comment type="similarity">
    <text evidence="1">Belongs to the universal stress protein A family.</text>
</comment>
<dbReference type="PANTHER" id="PTHR46553">
    <property type="entry name" value="ADENINE NUCLEOTIDE ALPHA HYDROLASES-LIKE SUPERFAMILY PROTEIN"/>
    <property type="match status" value="1"/>
</dbReference>
<dbReference type="SUPFAM" id="SSF52402">
    <property type="entry name" value="Adenine nucleotide alpha hydrolases-like"/>
    <property type="match status" value="2"/>
</dbReference>
<protein>
    <submittedName>
        <fullName evidence="3">Universal stress protein</fullName>
    </submittedName>
</protein>
<dbReference type="Pfam" id="PF00582">
    <property type="entry name" value="Usp"/>
    <property type="match status" value="2"/>
</dbReference>
<feature type="domain" description="UspA" evidence="2">
    <location>
        <begin position="43"/>
        <end position="177"/>
    </location>
</feature>
<dbReference type="InterPro" id="IPR006016">
    <property type="entry name" value="UspA"/>
</dbReference>
<evidence type="ECO:0000313" key="4">
    <source>
        <dbReference type="Proteomes" id="UP000265354"/>
    </source>
</evidence>
<dbReference type="Gene3D" id="3.40.50.620">
    <property type="entry name" value="HUPs"/>
    <property type="match status" value="2"/>
</dbReference>
<evidence type="ECO:0000259" key="2">
    <source>
        <dbReference type="Pfam" id="PF00582"/>
    </source>
</evidence>
<dbReference type="PRINTS" id="PR01438">
    <property type="entry name" value="UNVRSLSTRESS"/>
</dbReference>
<dbReference type="InterPro" id="IPR006015">
    <property type="entry name" value="Universal_stress_UspA"/>
</dbReference>
<name>A0A388T3M9_9ACTN</name>
<feature type="domain" description="UspA" evidence="2">
    <location>
        <begin position="192"/>
        <end position="325"/>
    </location>
</feature>
<gene>
    <name evidence="3" type="ORF">SSP531S_42580</name>
</gene>
<dbReference type="AlphaFoldDB" id="A0A388T3M9"/>
<evidence type="ECO:0000313" key="3">
    <source>
        <dbReference type="EMBL" id="GBQ02794.1"/>
    </source>
</evidence>
<organism evidence="3 4">
    <name type="scientific">Streptomyces spongiicola</name>
    <dbReference type="NCBI Taxonomy" id="1690221"/>
    <lineage>
        <taxon>Bacteria</taxon>
        <taxon>Bacillati</taxon>
        <taxon>Actinomycetota</taxon>
        <taxon>Actinomycetes</taxon>
        <taxon>Kitasatosporales</taxon>
        <taxon>Streptomycetaceae</taxon>
        <taxon>Streptomyces</taxon>
    </lineage>
</organism>
<dbReference type="Proteomes" id="UP000265354">
    <property type="component" value="Unassembled WGS sequence"/>
</dbReference>
<accession>A0A388T3M9</accession>
<dbReference type="RefSeq" id="WP_116428380.1">
    <property type="nucleotide sequence ID" value="NZ_BGZL01000013.1"/>
</dbReference>
<reference evidence="3 4" key="1">
    <citation type="submission" date="2018-07" db="EMBL/GenBank/DDBJ databases">
        <title>Whole Genome Shotgun Sequence of Streptomyces spongiicola strain 531S.</title>
        <authorList>
            <person name="Dohra H."/>
            <person name="Kodani S."/>
        </authorList>
    </citation>
    <scope>NUCLEOTIDE SEQUENCE [LARGE SCALE GENOMIC DNA]</scope>
    <source>
        <strain evidence="3 4">531S</strain>
    </source>
</reference>
<evidence type="ECO:0000256" key="1">
    <source>
        <dbReference type="ARBA" id="ARBA00008791"/>
    </source>
</evidence>
<dbReference type="EMBL" id="BGZL01000013">
    <property type="protein sequence ID" value="GBQ02794.1"/>
    <property type="molecule type" value="Genomic_DNA"/>
</dbReference>
<dbReference type="PANTHER" id="PTHR46553:SF3">
    <property type="entry name" value="ADENINE NUCLEOTIDE ALPHA HYDROLASES-LIKE SUPERFAMILY PROTEIN"/>
    <property type="match status" value="1"/>
</dbReference>